<feature type="domain" description="Myb/SANT-like DNA-binding" evidence="2">
    <location>
        <begin position="8"/>
        <end position="75"/>
    </location>
</feature>
<dbReference type="Proteomes" id="UP000324632">
    <property type="component" value="Chromosome 2"/>
</dbReference>
<name>A0A5A9PSJ8_9TELE</name>
<feature type="region of interest" description="Disordered" evidence="1">
    <location>
        <begin position="110"/>
        <end position="135"/>
    </location>
</feature>
<sequence length="267" mass="30251">MDKGRRKRSKNFSEFEKTIFKQIVSNYPVIENKQHDSGTENKKKKVWISILNELNSNEKVTKRTLQQVQLRFVRSRGNYKLREDLTGEIAISYVLYKSYTDIQKLSCRQPSTNPDLQQQELRCPPKGTGTDSEETTAATWPWFSAMHEAIGGRPSIEPPILIDSCDAEVTGSSAVSNEPGLSPSASVEEREEDSTTSVPSGTENFHKETPCSSSGPPPPKKKRTNRVQDFLETETEKEEEGFQATHELMQSTSNRFLDLFEQLIKKS</sequence>
<proteinExistence type="predicted"/>
<comment type="caution">
    <text evidence="3">The sequence shown here is derived from an EMBL/GenBank/DDBJ whole genome shotgun (WGS) entry which is preliminary data.</text>
</comment>
<evidence type="ECO:0000313" key="4">
    <source>
        <dbReference type="Proteomes" id="UP000324632"/>
    </source>
</evidence>
<feature type="compositionally biased region" description="Acidic residues" evidence="1">
    <location>
        <begin position="231"/>
        <end position="241"/>
    </location>
</feature>
<dbReference type="InterPro" id="IPR028002">
    <property type="entry name" value="Myb_DNA-bind_5"/>
</dbReference>
<evidence type="ECO:0000256" key="1">
    <source>
        <dbReference type="SAM" id="MobiDB-lite"/>
    </source>
</evidence>
<accession>A0A5A9PSJ8</accession>
<organism evidence="3 4">
    <name type="scientific">Triplophysa tibetana</name>
    <dbReference type="NCBI Taxonomy" id="1572043"/>
    <lineage>
        <taxon>Eukaryota</taxon>
        <taxon>Metazoa</taxon>
        <taxon>Chordata</taxon>
        <taxon>Craniata</taxon>
        <taxon>Vertebrata</taxon>
        <taxon>Euteleostomi</taxon>
        <taxon>Actinopterygii</taxon>
        <taxon>Neopterygii</taxon>
        <taxon>Teleostei</taxon>
        <taxon>Ostariophysi</taxon>
        <taxon>Cypriniformes</taxon>
        <taxon>Nemacheilidae</taxon>
        <taxon>Triplophysa</taxon>
    </lineage>
</organism>
<feature type="region of interest" description="Disordered" evidence="1">
    <location>
        <begin position="170"/>
        <end position="241"/>
    </location>
</feature>
<dbReference type="EMBL" id="SOYY01000002">
    <property type="protein sequence ID" value="KAA0724021.1"/>
    <property type="molecule type" value="Genomic_DNA"/>
</dbReference>
<dbReference type="Pfam" id="PF13873">
    <property type="entry name" value="Myb_DNA-bind_5"/>
    <property type="match status" value="1"/>
</dbReference>
<feature type="compositionally biased region" description="Polar residues" evidence="1">
    <location>
        <begin position="110"/>
        <end position="120"/>
    </location>
</feature>
<gene>
    <name evidence="3" type="ORF">E1301_Tti019932</name>
</gene>
<reference evidence="3 4" key="1">
    <citation type="journal article" date="2019" name="Mol. Ecol. Resour.">
        <title>Chromosome-level genome assembly of Triplophysa tibetana, a fish adapted to the harsh high-altitude environment of the Tibetan Plateau.</title>
        <authorList>
            <person name="Yang X."/>
            <person name="Liu H."/>
            <person name="Ma Z."/>
            <person name="Zou Y."/>
            <person name="Zou M."/>
            <person name="Mao Y."/>
            <person name="Li X."/>
            <person name="Wang H."/>
            <person name="Chen T."/>
            <person name="Wang W."/>
            <person name="Yang R."/>
        </authorList>
    </citation>
    <scope>NUCLEOTIDE SEQUENCE [LARGE SCALE GENOMIC DNA]</scope>
    <source>
        <strain evidence="3">TTIB1903HZAU</strain>
        <tissue evidence="3">Muscle</tissue>
    </source>
</reference>
<protein>
    <recommendedName>
        <fullName evidence="2">Myb/SANT-like DNA-binding domain-containing protein</fullName>
    </recommendedName>
</protein>
<keyword evidence="4" id="KW-1185">Reference proteome</keyword>
<dbReference type="AlphaFoldDB" id="A0A5A9PSJ8"/>
<evidence type="ECO:0000313" key="3">
    <source>
        <dbReference type="EMBL" id="KAA0724021.1"/>
    </source>
</evidence>
<evidence type="ECO:0000259" key="2">
    <source>
        <dbReference type="Pfam" id="PF13873"/>
    </source>
</evidence>